<accession>A0AA86NLN2</accession>
<name>A0AA86NLN2_9EUKA</name>
<reference evidence="1" key="1">
    <citation type="submission" date="2023-06" db="EMBL/GenBank/DDBJ databases">
        <authorList>
            <person name="Kurt Z."/>
        </authorList>
    </citation>
    <scope>NUCLEOTIDE SEQUENCE</scope>
</reference>
<dbReference type="EMBL" id="CAXDID020000388">
    <property type="protein sequence ID" value="CAL6085823.1"/>
    <property type="molecule type" value="Genomic_DNA"/>
</dbReference>
<keyword evidence="3" id="KW-1185">Reference proteome</keyword>
<evidence type="ECO:0000313" key="1">
    <source>
        <dbReference type="EMBL" id="CAI9921360.1"/>
    </source>
</evidence>
<dbReference type="AlphaFoldDB" id="A0AA86NLN2"/>
<protein>
    <submittedName>
        <fullName evidence="1">Uncharacterized protein</fullName>
    </submittedName>
</protein>
<sequence length="255" mass="29420">MHRSQSTSPCVSPNSEALSESEWNKVDAAFVLVEYIVVNSRKQALKKCLICGLQLTSPNNSQKLNHLLSRHLLTRDNIVQQIEDKIKEASQQVVNQKEIWLENLVKQLILKSQSFLQTDSPYFSKIFPFEVCNVTISRKLTEMAQKIVQNQFSCYNGKRTYATLIQDAYNYKGKHLQAFMVKTHQKLHFYGISYTKEKQNAEWLAEQMKNKIETLEAQHNIIIIAVAAQSNIQSLQVLIQKSMLKQLDLQLNTFN</sequence>
<gene>
    <name evidence="2" type="ORF">HINF_LOCUS62865</name>
    <name evidence="1" type="ORF">HINF_LOCUS9005</name>
</gene>
<reference evidence="2 3" key="2">
    <citation type="submission" date="2024-07" db="EMBL/GenBank/DDBJ databases">
        <authorList>
            <person name="Akdeniz Z."/>
        </authorList>
    </citation>
    <scope>NUCLEOTIDE SEQUENCE [LARGE SCALE GENOMIC DNA]</scope>
</reference>
<dbReference type="Proteomes" id="UP001642409">
    <property type="component" value="Unassembled WGS sequence"/>
</dbReference>
<evidence type="ECO:0000313" key="2">
    <source>
        <dbReference type="EMBL" id="CAL6085823.1"/>
    </source>
</evidence>
<dbReference type="EMBL" id="CATOUU010000220">
    <property type="protein sequence ID" value="CAI9921360.1"/>
    <property type="molecule type" value="Genomic_DNA"/>
</dbReference>
<proteinExistence type="predicted"/>
<organism evidence="1">
    <name type="scientific">Hexamita inflata</name>
    <dbReference type="NCBI Taxonomy" id="28002"/>
    <lineage>
        <taxon>Eukaryota</taxon>
        <taxon>Metamonada</taxon>
        <taxon>Diplomonadida</taxon>
        <taxon>Hexamitidae</taxon>
        <taxon>Hexamitinae</taxon>
        <taxon>Hexamita</taxon>
    </lineage>
</organism>
<evidence type="ECO:0000313" key="3">
    <source>
        <dbReference type="Proteomes" id="UP001642409"/>
    </source>
</evidence>
<comment type="caution">
    <text evidence="1">The sequence shown here is derived from an EMBL/GenBank/DDBJ whole genome shotgun (WGS) entry which is preliminary data.</text>
</comment>